<dbReference type="Proteomes" id="UP000231581">
    <property type="component" value="Unassembled WGS sequence"/>
</dbReference>
<dbReference type="InterPro" id="IPR046342">
    <property type="entry name" value="CBS_dom_sf"/>
</dbReference>
<dbReference type="Gene3D" id="3.10.580.10">
    <property type="entry name" value="CBS-domain"/>
    <property type="match status" value="1"/>
</dbReference>
<sequence>MKVRDIMETKLITVPVGTPYADVMKILRNNHVSGAPVVDEEGHLVGVVSEKDLFRILYPFYQSYYMHPEQYVNHEEREKKAGDIRKHRVEIFMSPSPFTAEPDMPIMQAGALMLSKKVHRLPVVEEDKLVGIVSRGRIYRTVMDMNYKDFIATE</sequence>
<proteinExistence type="predicted"/>
<evidence type="ECO:0000313" key="5">
    <source>
        <dbReference type="Proteomes" id="UP000231581"/>
    </source>
</evidence>
<dbReference type="PANTHER" id="PTHR43080">
    <property type="entry name" value="CBS DOMAIN-CONTAINING PROTEIN CBSX3, MITOCHONDRIAL"/>
    <property type="match status" value="1"/>
</dbReference>
<feature type="domain" description="CBS" evidence="3">
    <location>
        <begin position="93"/>
        <end position="150"/>
    </location>
</feature>
<dbReference type="SUPFAM" id="SSF54631">
    <property type="entry name" value="CBS-domain pair"/>
    <property type="match status" value="1"/>
</dbReference>
<gene>
    <name evidence="4" type="ORF">COX00_04190</name>
</gene>
<dbReference type="EMBL" id="PCSZ01000076">
    <property type="protein sequence ID" value="PIP60230.1"/>
    <property type="molecule type" value="Genomic_DNA"/>
</dbReference>
<reference evidence="4 5" key="1">
    <citation type="submission" date="2017-09" db="EMBL/GenBank/DDBJ databases">
        <title>Depth-based differentiation of microbial function through sediment-hosted aquifers and enrichment of novel symbionts in the deep terrestrial subsurface.</title>
        <authorList>
            <person name="Probst A.J."/>
            <person name="Ladd B."/>
            <person name="Jarett J.K."/>
            <person name="Geller-Mcgrath D.E."/>
            <person name="Sieber C.M."/>
            <person name="Emerson J.B."/>
            <person name="Anantharaman K."/>
            <person name="Thomas B.C."/>
            <person name="Malmstrom R."/>
            <person name="Stieglmeier M."/>
            <person name="Klingl A."/>
            <person name="Woyke T."/>
            <person name="Ryan C.M."/>
            <person name="Banfield J.F."/>
        </authorList>
    </citation>
    <scope>NUCLEOTIDE SEQUENCE [LARGE SCALE GENOMIC DNA]</scope>
    <source>
        <strain evidence="4">CG22_combo_CG10-13_8_21_14_all_47_17</strain>
    </source>
</reference>
<dbReference type="InterPro" id="IPR000644">
    <property type="entry name" value="CBS_dom"/>
</dbReference>
<organism evidence="4 5">
    <name type="scientific">Candidatus Uhrbacteria bacterium CG22_combo_CG10-13_8_21_14_all_47_17</name>
    <dbReference type="NCBI Taxonomy" id="1975041"/>
    <lineage>
        <taxon>Bacteria</taxon>
        <taxon>Candidatus Uhriibacteriota</taxon>
    </lineage>
</organism>
<name>A0A2H0BT56_9BACT</name>
<dbReference type="AlphaFoldDB" id="A0A2H0BT56"/>
<dbReference type="CDD" id="cd04586">
    <property type="entry name" value="CBS_pair_BON_assoc"/>
    <property type="match status" value="1"/>
</dbReference>
<dbReference type="Pfam" id="PF00571">
    <property type="entry name" value="CBS"/>
    <property type="match status" value="2"/>
</dbReference>
<evidence type="ECO:0000256" key="2">
    <source>
        <dbReference type="PROSITE-ProRule" id="PRU00703"/>
    </source>
</evidence>
<dbReference type="PROSITE" id="PS51371">
    <property type="entry name" value="CBS"/>
    <property type="match status" value="2"/>
</dbReference>
<dbReference type="InterPro" id="IPR051257">
    <property type="entry name" value="Diverse_CBS-Domain"/>
</dbReference>
<dbReference type="PANTHER" id="PTHR43080:SF2">
    <property type="entry name" value="CBS DOMAIN-CONTAINING PROTEIN"/>
    <property type="match status" value="1"/>
</dbReference>
<comment type="caution">
    <text evidence="4">The sequence shown here is derived from an EMBL/GenBank/DDBJ whole genome shotgun (WGS) entry which is preliminary data.</text>
</comment>
<protein>
    <recommendedName>
        <fullName evidence="3">CBS domain-containing protein</fullName>
    </recommendedName>
</protein>
<evidence type="ECO:0000256" key="1">
    <source>
        <dbReference type="ARBA" id="ARBA00023122"/>
    </source>
</evidence>
<keyword evidence="1 2" id="KW-0129">CBS domain</keyword>
<dbReference type="SMART" id="SM00116">
    <property type="entry name" value="CBS"/>
    <property type="match status" value="2"/>
</dbReference>
<evidence type="ECO:0000259" key="3">
    <source>
        <dbReference type="PROSITE" id="PS51371"/>
    </source>
</evidence>
<feature type="domain" description="CBS" evidence="3">
    <location>
        <begin position="7"/>
        <end position="69"/>
    </location>
</feature>
<evidence type="ECO:0000313" key="4">
    <source>
        <dbReference type="EMBL" id="PIP60230.1"/>
    </source>
</evidence>
<accession>A0A2H0BT56</accession>